<evidence type="ECO:0000313" key="3">
    <source>
        <dbReference type="EMBL" id="KAF6040087.1"/>
    </source>
</evidence>
<keyword evidence="4" id="KW-1185">Reference proteome</keyword>
<dbReference type="GO" id="GO:0005509">
    <property type="term" value="F:calcium ion binding"/>
    <property type="evidence" value="ECO:0007669"/>
    <property type="project" value="InterPro"/>
</dbReference>
<accession>A0A7J7KPK0</accession>
<dbReference type="InterPro" id="IPR002048">
    <property type="entry name" value="EF_hand_dom"/>
</dbReference>
<sequence length="150" mass="17263">MAQHFKEDDIQEFKECFEMNNVSHYIVNEKSLRFTMRSLGFSPTIEESVKYWNKYNQVTNGIPFDQFLNILYDHSRAEDCENEIMAAFAAQDRKKNGLISAADFKAIMCNSGEKVNARMVEAVLRESGQTGSQIRYAEVVRTLLSPPTDY</sequence>
<name>A0A7J7KPK0_BUGNE</name>
<dbReference type="PROSITE" id="PS50222">
    <property type="entry name" value="EF_HAND_2"/>
    <property type="match status" value="1"/>
</dbReference>
<dbReference type="OrthoDB" id="435273at2759"/>
<evidence type="ECO:0000313" key="4">
    <source>
        <dbReference type="Proteomes" id="UP000593567"/>
    </source>
</evidence>
<dbReference type="PANTHER" id="PTHR23048">
    <property type="entry name" value="MYOSIN LIGHT CHAIN 1, 3"/>
    <property type="match status" value="1"/>
</dbReference>
<dbReference type="FunFam" id="1.10.238.10:FF:000001">
    <property type="entry name" value="Calmodulin 1"/>
    <property type="match status" value="1"/>
</dbReference>
<feature type="domain" description="EF-hand" evidence="2">
    <location>
        <begin position="79"/>
        <end position="114"/>
    </location>
</feature>
<dbReference type="SUPFAM" id="SSF47473">
    <property type="entry name" value="EF-hand"/>
    <property type="match status" value="1"/>
</dbReference>
<dbReference type="Proteomes" id="UP000593567">
    <property type="component" value="Unassembled WGS sequence"/>
</dbReference>
<reference evidence="3" key="1">
    <citation type="submission" date="2020-06" db="EMBL/GenBank/DDBJ databases">
        <title>Draft genome of Bugula neritina, a colonial animal packing powerful symbionts and potential medicines.</title>
        <authorList>
            <person name="Rayko M."/>
        </authorList>
    </citation>
    <scope>NUCLEOTIDE SEQUENCE [LARGE SCALE GENOMIC DNA]</scope>
    <source>
        <strain evidence="3">Kwan_BN1</strain>
    </source>
</reference>
<evidence type="ECO:0000256" key="1">
    <source>
        <dbReference type="ARBA" id="ARBA00022737"/>
    </source>
</evidence>
<protein>
    <recommendedName>
        <fullName evidence="2">EF-hand domain-containing protein</fullName>
    </recommendedName>
</protein>
<dbReference type="InterPro" id="IPR050230">
    <property type="entry name" value="CALM/Myosin/TropC-like"/>
</dbReference>
<organism evidence="3 4">
    <name type="scientific">Bugula neritina</name>
    <name type="common">Brown bryozoan</name>
    <name type="synonym">Sertularia neritina</name>
    <dbReference type="NCBI Taxonomy" id="10212"/>
    <lineage>
        <taxon>Eukaryota</taxon>
        <taxon>Metazoa</taxon>
        <taxon>Spiralia</taxon>
        <taxon>Lophotrochozoa</taxon>
        <taxon>Bryozoa</taxon>
        <taxon>Gymnolaemata</taxon>
        <taxon>Cheilostomatida</taxon>
        <taxon>Flustrina</taxon>
        <taxon>Buguloidea</taxon>
        <taxon>Bugulidae</taxon>
        <taxon>Bugula</taxon>
    </lineage>
</organism>
<dbReference type="GO" id="GO:0016460">
    <property type="term" value="C:myosin II complex"/>
    <property type="evidence" value="ECO:0007669"/>
    <property type="project" value="TreeGrafter"/>
</dbReference>
<evidence type="ECO:0000259" key="2">
    <source>
        <dbReference type="PROSITE" id="PS50222"/>
    </source>
</evidence>
<gene>
    <name evidence="3" type="ORF">EB796_001610</name>
</gene>
<dbReference type="InterPro" id="IPR011992">
    <property type="entry name" value="EF-hand-dom_pair"/>
</dbReference>
<comment type="caution">
    <text evidence="3">The sequence shown here is derived from an EMBL/GenBank/DDBJ whole genome shotgun (WGS) entry which is preliminary data.</text>
</comment>
<dbReference type="PANTHER" id="PTHR23048:SF0">
    <property type="entry name" value="CALMODULIN LIKE 3"/>
    <property type="match status" value="1"/>
</dbReference>
<keyword evidence="1" id="KW-0677">Repeat</keyword>
<dbReference type="EMBL" id="VXIV02000183">
    <property type="protein sequence ID" value="KAF6040087.1"/>
    <property type="molecule type" value="Genomic_DNA"/>
</dbReference>
<proteinExistence type="predicted"/>
<dbReference type="Gene3D" id="1.10.238.10">
    <property type="entry name" value="EF-hand"/>
    <property type="match status" value="2"/>
</dbReference>
<dbReference type="AlphaFoldDB" id="A0A7J7KPK0"/>